<dbReference type="FunFam" id="3.30.230.10:FF:000017">
    <property type="entry name" value="Galactokinase"/>
    <property type="match status" value="1"/>
</dbReference>
<dbReference type="GO" id="GO:0006012">
    <property type="term" value="P:galactose metabolic process"/>
    <property type="evidence" value="ECO:0007669"/>
    <property type="project" value="UniProtKB-UniRule"/>
</dbReference>
<dbReference type="InterPro" id="IPR019539">
    <property type="entry name" value="GalKase_N"/>
</dbReference>
<dbReference type="InterPro" id="IPR000705">
    <property type="entry name" value="Galactokinase"/>
</dbReference>
<comment type="catalytic activity">
    <reaction evidence="11">
        <text>alpha-D-galactose + ATP = alpha-D-galactose 1-phosphate + ADP + H(+)</text>
        <dbReference type="Rhea" id="RHEA:13553"/>
        <dbReference type="ChEBI" id="CHEBI:15378"/>
        <dbReference type="ChEBI" id="CHEBI:28061"/>
        <dbReference type="ChEBI" id="CHEBI:30616"/>
        <dbReference type="ChEBI" id="CHEBI:58336"/>
        <dbReference type="ChEBI" id="CHEBI:456216"/>
        <dbReference type="EC" id="2.7.1.6"/>
    </reaction>
</comment>
<evidence type="ECO:0000256" key="7">
    <source>
        <dbReference type="ARBA" id="ARBA00022840"/>
    </source>
</evidence>
<dbReference type="InterPro" id="IPR006204">
    <property type="entry name" value="GHMP_kinase_N_dom"/>
</dbReference>
<accession>A0A938XRX2</accession>
<keyword evidence="10 11" id="KW-0119">Carbohydrate metabolism</keyword>
<dbReference type="NCBIfam" id="TIGR00131">
    <property type="entry name" value="gal_kin"/>
    <property type="match status" value="1"/>
</dbReference>
<evidence type="ECO:0000256" key="1">
    <source>
        <dbReference type="ARBA" id="ARBA00006566"/>
    </source>
</evidence>
<reference evidence="16" key="1">
    <citation type="submission" date="2021-01" db="EMBL/GenBank/DDBJ databases">
        <title>Genomic Encyclopedia of Type Strains, Phase IV (KMG-IV): sequencing the most valuable type-strain genomes for metagenomic binning, comparative biology and taxonomic classification.</title>
        <authorList>
            <person name="Goeker M."/>
        </authorList>
    </citation>
    <scope>NUCLEOTIDE SEQUENCE</scope>
    <source>
        <strain evidence="16">DSM 23230</strain>
    </source>
</reference>
<dbReference type="InterPro" id="IPR014721">
    <property type="entry name" value="Ribsml_uS5_D2-typ_fold_subgr"/>
</dbReference>
<comment type="caution">
    <text evidence="11">Lacks conserved residue(s) required for the propagation of feature annotation.</text>
</comment>
<protein>
    <recommendedName>
        <fullName evidence="11 12">Galactokinase</fullName>
        <ecNumber evidence="11 12">2.7.1.6</ecNumber>
    </recommendedName>
    <alternativeName>
        <fullName evidence="11">Galactose kinase</fullName>
    </alternativeName>
</protein>
<proteinExistence type="inferred from homology"/>
<feature type="domain" description="GHMP kinase N-terminal" evidence="13">
    <location>
        <begin position="93"/>
        <end position="181"/>
    </location>
</feature>
<evidence type="ECO:0000313" key="16">
    <source>
        <dbReference type="EMBL" id="MBM7556664.1"/>
    </source>
</evidence>
<dbReference type="HAMAP" id="MF_00246">
    <property type="entry name" value="Galactokinase"/>
    <property type="match status" value="1"/>
</dbReference>
<dbReference type="NCBIfam" id="NF003705">
    <property type="entry name" value="PRK05322.1"/>
    <property type="match status" value="1"/>
</dbReference>
<comment type="pathway">
    <text evidence="11">Carbohydrate metabolism; galactose metabolism.</text>
</comment>
<evidence type="ECO:0000256" key="8">
    <source>
        <dbReference type="ARBA" id="ARBA00022842"/>
    </source>
</evidence>
<dbReference type="PANTHER" id="PTHR10457:SF7">
    <property type="entry name" value="GALACTOKINASE-RELATED"/>
    <property type="match status" value="1"/>
</dbReference>
<feature type="domain" description="Galactokinase N-terminal" evidence="15">
    <location>
        <begin position="13"/>
        <end position="58"/>
    </location>
</feature>
<evidence type="ECO:0000256" key="4">
    <source>
        <dbReference type="ARBA" id="ARBA00022723"/>
    </source>
</evidence>
<dbReference type="GO" id="GO:0004335">
    <property type="term" value="F:galactokinase activity"/>
    <property type="evidence" value="ECO:0007669"/>
    <property type="project" value="UniProtKB-UniRule"/>
</dbReference>
<gene>
    <name evidence="11" type="primary">galK</name>
    <name evidence="16" type="ORF">JOC47_001515</name>
</gene>
<dbReference type="EC" id="2.7.1.6" evidence="11 12"/>
<evidence type="ECO:0000256" key="5">
    <source>
        <dbReference type="ARBA" id="ARBA00022741"/>
    </source>
</evidence>
<feature type="binding site" evidence="11">
    <location>
        <position position="129"/>
    </location>
    <ligand>
        <name>Mg(2+)</name>
        <dbReference type="ChEBI" id="CHEBI:18420"/>
    </ligand>
</feature>
<evidence type="ECO:0000256" key="10">
    <source>
        <dbReference type="ARBA" id="ARBA00023277"/>
    </source>
</evidence>
<evidence type="ECO:0000256" key="6">
    <source>
        <dbReference type="ARBA" id="ARBA00022777"/>
    </source>
</evidence>
<dbReference type="EMBL" id="JAFBDQ010000006">
    <property type="protein sequence ID" value="MBM7556664.1"/>
    <property type="molecule type" value="Genomic_DNA"/>
</dbReference>
<dbReference type="InterPro" id="IPR022963">
    <property type="entry name" value="Galactokinase_bac"/>
</dbReference>
<dbReference type="SUPFAM" id="SSF55060">
    <property type="entry name" value="GHMP Kinase, C-terminal domain"/>
    <property type="match status" value="1"/>
</dbReference>
<dbReference type="GO" id="GO:0005829">
    <property type="term" value="C:cytosol"/>
    <property type="evidence" value="ECO:0007669"/>
    <property type="project" value="TreeGrafter"/>
</dbReference>
<feature type="binding site" evidence="11">
    <location>
        <begin position="123"/>
        <end position="129"/>
    </location>
    <ligand>
        <name>ATP</name>
        <dbReference type="ChEBI" id="CHEBI:30616"/>
    </ligand>
</feature>
<comment type="subcellular location">
    <subcellularLocation>
        <location evidence="11">Cytoplasm</location>
    </subcellularLocation>
</comment>
<dbReference type="InterPro" id="IPR006203">
    <property type="entry name" value="GHMP_knse_ATP-bd_CS"/>
</dbReference>
<evidence type="ECO:0000256" key="9">
    <source>
        <dbReference type="ARBA" id="ARBA00023144"/>
    </source>
</evidence>
<organism evidence="16 17">
    <name type="scientific">Halanaerobacter jeridensis</name>
    <dbReference type="NCBI Taxonomy" id="706427"/>
    <lineage>
        <taxon>Bacteria</taxon>
        <taxon>Bacillati</taxon>
        <taxon>Bacillota</taxon>
        <taxon>Clostridia</taxon>
        <taxon>Halanaerobiales</taxon>
        <taxon>Halobacteroidaceae</taxon>
        <taxon>Halanaerobacter</taxon>
    </lineage>
</organism>
<evidence type="ECO:0000259" key="13">
    <source>
        <dbReference type="Pfam" id="PF00288"/>
    </source>
</evidence>
<dbReference type="Pfam" id="PF00288">
    <property type="entry name" value="GHMP_kinases_N"/>
    <property type="match status" value="1"/>
</dbReference>
<dbReference type="InterPro" id="IPR006206">
    <property type="entry name" value="Mevalonate/galactokinase"/>
</dbReference>
<evidence type="ECO:0000259" key="15">
    <source>
        <dbReference type="Pfam" id="PF10509"/>
    </source>
</evidence>
<keyword evidence="9 11" id="KW-0299">Galactose metabolism</keyword>
<feature type="binding site" evidence="11">
    <location>
        <position position="69"/>
    </location>
    <ligand>
        <name>ATP</name>
        <dbReference type="ChEBI" id="CHEBI:30616"/>
    </ligand>
</feature>
<evidence type="ECO:0000256" key="3">
    <source>
        <dbReference type="ARBA" id="ARBA00022679"/>
    </source>
</evidence>
<comment type="function">
    <text evidence="11">Catalyzes the transfer of the gamma-phosphate of ATP to D-galactose to form alpha-D-galactose-1-phosphate (Gal-1-P).</text>
</comment>
<keyword evidence="3 11" id="KW-0808">Transferase</keyword>
<keyword evidence="17" id="KW-1185">Reference proteome</keyword>
<feature type="site" description="Transition state stabilizer" evidence="11">
    <location>
        <position position="29"/>
    </location>
</feature>
<dbReference type="FunFam" id="3.30.70.890:FF:000001">
    <property type="entry name" value="Galactokinase"/>
    <property type="match status" value="1"/>
</dbReference>
<keyword evidence="8 11" id="KW-0460">Magnesium</keyword>
<dbReference type="PROSITE" id="PS00627">
    <property type="entry name" value="GHMP_KINASES_ATP"/>
    <property type="match status" value="1"/>
</dbReference>
<dbReference type="Gene3D" id="3.30.230.10">
    <property type="match status" value="1"/>
</dbReference>
<dbReference type="Proteomes" id="UP000774000">
    <property type="component" value="Unassembled WGS sequence"/>
</dbReference>
<evidence type="ECO:0000313" key="17">
    <source>
        <dbReference type="Proteomes" id="UP000774000"/>
    </source>
</evidence>
<feature type="binding site" evidence="11">
    <location>
        <position position="223"/>
    </location>
    <ligand>
        <name>substrate</name>
    </ligand>
</feature>
<keyword evidence="7 11" id="KW-0067">ATP-binding</keyword>
<dbReference type="Pfam" id="PF08544">
    <property type="entry name" value="GHMP_kinases_C"/>
    <property type="match status" value="1"/>
</dbReference>
<dbReference type="InterPro" id="IPR013750">
    <property type="entry name" value="GHMP_kinase_C_dom"/>
</dbReference>
<dbReference type="GO" id="GO:0005524">
    <property type="term" value="F:ATP binding"/>
    <property type="evidence" value="ECO:0007669"/>
    <property type="project" value="UniProtKB-UniRule"/>
</dbReference>
<comment type="similarity">
    <text evidence="1 11">Belongs to the GHMP kinase family. GalK subfamily.</text>
</comment>
<feature type="binding site" evidence="11">
    <location>
        <position position="161"/>
    </location>
    <ligand>
        <name>Mg(2+)</name>
        <dbReference type="ChEBI" id="CHEBI:18420"/>
    </ligand>
</feature>
<name>A0A938XRX2_9FIRM</name>
<evidence type="ECO:0000256" key="11">
    <source>
        <dbReference type="HAMAP-Rule" id="MF_00246"/>
    </source>
</evidence>
<dbReference type="PRINTS" id="PR00473">
    <property type="entry name" value="GALCTOKINASE"/>
</dbReference>
<dbReference type="GO" id="GO:0000287">
    <property type="term" value="F:magnesium ion binding"/>
    <property type="evidence" value="ECO:0007669"/>
    <property type="project" value="UniProtKB-UniRule"/>
</dbReference>
<dbReference type="InterPro" id="IPR036554">
    <property type="entry name" value="GHMP_kinase_C_sf"/>
</dbReference>
<keyword evidence="5 11" id="KW-0547">Nucleotide-binding</keyword>
<dbReference type="PIRSF" id="PIRSF000530">
    <property type="entry name" value="Galactokinase"/>
    <property type="match status" value="1"/>
</dbReference>
<evidence type="ECO:0000259" key="14">
    <source>
        <dbReference type="Pfam" id="PF08544"/>
    </source>
</evidence>
<dbReference type="PRINTS" id="PR00959">
    <property type="entry name" value="MEVGALKINASE"/>
</dbReference>
<dbReference type="InterPro" id="IPR020568">
    <property type="entry name" value="Ribosomal_Su5_D2-typ_SF"/>
</dbReference>
<evidence type="ECO:0000256" key="12">
    <source>
        <dbReference type="NCBIfam" id="TIGR00131"/>
    </source>
</evidence>
<comment type="caution">
    <text evidence="16">The sequence shown here is derived from an EMBL/GenBank/DDBJ whole genome shotgun (WGS) entry which is preliminary data.</text>
</comment>
<dbReference type="Gene3D" id="3.30.70.890">
    <property type="entry name" value="GHMP kinase, C-terminal domain"/>
    <property type="match status" value="1"/>
</dbReference>
<dbReference type="PANTHER" id="PTHR10457">
    <property type="entry name" value="MEVALONATE KINASE/GALACTOKINASE"/>
    <property type="match status" value="1"/>
</dbReference>
<feature type="active site" description="Proton acceptor" evidence="11">
    <location>
        <position position="173"/>
    </location>
</feature>
<evidence type="ECO:0000256" key="2">
    <source>
        <dbReference type="ARBA" id="ARBA00022490"/>
    </source>
</evidence>
<feature type="domain" description="GHMP kinase C-terminal" evidence="14">
    <location>
        <begin position="285"/>
        <end position="365"/>
    </location>
</feature>
<dbReference type="SUPFAM" id="SSF54211">
    <property type="entry name" value="Ribosomal protein S5 domain 2-like"/>
    <property type="match status" value="1"/>
</dbReference>
<keyword evidence="6 11" id="KW-0418">Kinase</keyword>
<dbReference type="Pfam" id="PF10509">
    <property type="entry name" value="GalKase_gal_bdg"/>
    <property type="match status" value="1"/>
</dbReference>
<sequence>MKSKELTEELFNNFGNNKNKIKIAQAPGRVNLIGGHTDYNDGFVLPVAINREVTIAAQARNDKEVKAYSLDFDKEVSFSLTEISYNQQEGWINYLQGVAKFLMEDGYQLQGMNLVITGNVPQGAGLSSSAALEVATALIFELVNEFTLDRVKMAKICQRAENEFVGVSCGIMDQFISALGKKDNTLFVDCRTNEYQLTPIENSEIKIVVANTNVEHSLVDSAYNQRLEESHRGVDKFNQLLDKKIKALRDVSPAEFEKYKPELPPVVRKRCEHVIYENERVLQAKESLQAGDLAQVGELITASHQSLKNLYEVSCQELDLMVDLALDIDGVLGARMTGAGFGGSTVNLVKEEAVAEFKNKVAQQYQEQTGIEPDVYVCNIEDGAHEISLTGQVYDSVI</sequence>
<dbReference type="RefSeq" id="WP_204701439.1">
    <property type="nucleotide sequence ID" value="NZ_JAFBDQ010000006.1"/>
</dbReference>
<keyword evidence="4 11" id="KW-0479">Metal-binding</keyword>
<dbReference type="AlphaFoldDB" id="A0A938XRX2"/>
<keyword evidence="2 11" id="KW-0963">Cytoplasm</keyword>